<dbReference type="AlphaFoldDB" id="A0A6A7BLI9"/>
<protein>
    <submittedName>
        <fullName evidence="1">Uncharacterized protein</fullName>
    </submittedName>
</protein>
<name>A0A6A7BLI9_9PLEO</name>
<proteinExistence type="predicted"/>
<accession>A0A6A7BLI9</accession>
<dbReference type="EMBL" id="MU006290">
    <property type="protein sequence ID" value="KAF2855667.1"/>
    <property type="molecule type" value="Genomic_DNA"/>
</dbReference>
<evidence type="ECO:0000313" key="1">
    <source>
        <dbReference type="EMBL" id="KAF2855667.1"/>
    </source>
</evidence>
<sequence>MDFQYRHEAPPYAHGLLSPDQTLNTDMIRSGLDMEIVVAGYNPCHLPDITDPMWFSDVALEMSNNGIDDVDLLSTSFMGYRYPSPPECAPLEPLADAQPTLDGLQHDKALEDSPVLLPWHADQDDADASTCGLCGRHLRRTRYPRWDYRRYIHLHYTHHIEPEPIPYDPAAHLNTPRSIMRTRGDAKCEWLHEIAPRDNCTSALH</sequence>
<keyword evidence="2" id="KW-1185">Reference proteome</keyword>
<evidence type="ECO:0000313" key="2">
    <source>
        <dbReference type="Proteomes" id="UP000799423"/>
    </source>
</evidence>
<dbReference type="Proteomes" id="UP000799423">
    <property type="component" value="Unassembled WGS sequence"/>
</dbReference>
<gene>
    <name evidence="1" type="ORF">T440DRAFT_464062</name>
</gene>
<reference evidence="1" key="1">
    <citation type="submission" date="2020-01" db="EMBL/GenBank/DDBJ databases">
        <authorList>
            <consortium name="DOE Joint Genome Institute"/>
            <person name="Haridas S."/>
            <person name="Albert R."/>
            <person name="Binder M."/>
            <person name="Bloem J."/>
            <person name="Labutti K."/>
            <person name="Salamov A."/>
            <person name="Andreopoulos B."/>
            <person name="Baker S.E."/>
            <person name="Barry K."/>
            <person name="Bills G."/>
            <person name="Bluhm B.H."/>
            <person name="Cannon C."/>
            <person name="Castanera R."/>
            <person name="Culley D.E."/>
            <person name="Daum C."/>
            <person name="Ezra D."/>
            <person name="Gonzalez J.B."/>
            <person name="Henrissat B."/>
            <person name="Kuo A."/>
            <person name="Liang C."/>
            <person name="Lipzen A."/>
            <person name="Lutzoni F."/>
            <person name="Magnuson J."/>
            <person name="Mondo S."/>
            <person name="Nolan M."/>
            <person name="Ohm R."/>
            <person name="Pangilinan J."/>
            <person name="Park H.-J."/>
            <person name="Ramirez L."/>
            <person name="Alfaro M."/>
            <person name="Sun H."/>
            <person name="Tritt A."/>
            <person name="Yoshinaga Y."/>
            <person name="Zwiers L.-H."/>
            <person name="Turgeon B.G."/>
            <person name="Goodwin S.B."/>
            <person name="Spatafora J.W."/>
            <person name="Crous P.W."/>
            <person name="Grigoriev I.V."/>
        </authorList>
    </citation>
    <scope>NUCLEOTIDE SEQUENCE</scope>
    <source>
        <strain evidence="1">IPT5</strain>
    </source>
</reference>
<organism evidence="1 2">
    <name type="scientific">Plenodomus tracheiphilus IPT5</name>
    <dbReference type="NCBI Taxonomy" id="1408161"/>
    <lineage>
        <taxon>Eukaryota</taxon>
        <taxon>Fungi</taxon>
        <taxon>Dikarya</taxon>
        <taxon>Ascomycota</taxon>
        <taxon>Pezizomycotina</taxon>
        <taxon>Dothideomycetes</taxon>
        <taxon>Pleosporomycetidae</taxon>
        <taxon>Pleosporales</taxon>
        <taxon>Pleosporineae</taxon>
        <taxon>Leptosphaeriaceae</taxon>
        <taxon>Plenodomus</taxon>
    </lineage>
</organism>